<dbReference type="InterPro" id="IPR011009">
    <property type="entry name" value="Kinase-like_dom_sf"/>
</dbReference>
<dbReference type="EMBL" id="CYKH01000284">
    <property type="protein sequence ID" value="CUF27991.1"/>
    <property type="molecule type" value="Genomic_DNA"/>
</dbReference>
<keyword evidence="2" id="KW-0547">Nucleotide-binding</keyword>
<keyword evidence="1" id="KW-0808">Transferase</keyword>
<dbReference type="AlphaFoldDB" id="A0A0S4ITZ8"/>
<dbReference type="PANTHER" id="PTHR48016">
    <property type="entry name" value="MAP KINASE KINASE KINASE SSK2-RELATED-RELATED"/>
    <property type="match status" value="1"/>
</dbReference>
<keyword evidence="4" id="KW-0067">ATP-binding</keyword>
<proteinExistence type="predicted"/>
<evidence type="ECO:0000259" key="5">
    <source>
        <dbReference type="PROSITE" id="PS50011"/>
    </source>
</evidence>
<evidence type="ECO:0000256" key="2">
    <source>
        <dbReference type="ARBA" id="ARBA00022741"/>
    </source>
</evidence>
<dbReference type="GO" id="GO:0004672">
    <property type="term" value="F:protein kinase activity"/>
    <property type="evidence" value="ECO:0007669"/>
    <property type="project" value="InterPro"/>
</dbReference>
<dbReference type="InterPro" id="IPR000719">
    <property type="entry name" value="Prot_kinase_dom"/>
</dbReference>
<evidence type="ECO:0000256" key="1">
    <source>
        <dbReference type="ARBA" id="ARBA00022679"/>
    </source>
</evidence>
<dbReference type="Gene3D" id="3.30.200.20">
    <property type="entry name" value="Phosphorylase Kinase, domain 1"/>
    <property type="match status" value="1"/>
</dbReference>
<accession>A0A0S4ITZ8</accession>
<evidence type="ECO:0000313" key="7">
    <source>
        <dbReference type="Proteomes" id="UP000051952"/>
    </source>
</evidence>
<feature type="domain" description="Protein kinase" evidence="5">
    <location>
        <begin position="1"/>
        <end position="253"/>
    </location>
</feature>
<evidence type="ECO:0000256" key="4">
    <source>
        <dbReference type="ARBA" id="ARBA00022840"/>
    </source>
</evidence>
<dbReference type="PROSITE" id="PS50011">
    <property type="entry name" value="PROTEIN_KINASE_DOM"/>
    <property type="match status" value="1"/>
</dbReference>
<evidence type="ECO:0000256" key="3">
    <source>
        <dbReference type="ARBA" id="ARBA00022777"/>
    </source>
</evidence>
<sequence>MGRSTLKAIVRTGQTLCKKVILFDNYGEADVQRLRIIFAKVDDLSHPNIMRYYCIDEDDASMHVYMEYAPCGTLSSLIRTLDNDVPLSTVRAWTRQLVEGVQFLHRNGVINRAIRGDNIFVTADSVLKIAVNFNCSHVDEHDERNCGLNGTESINSILFLAPEVINACPGRPYGPPSDIWSIGCTVVEMLTGRPPWPEYFNRDYAIDAVMTAQGLPEQMPDPCDSLLLNLLLSCFETDPARRLSAQPARASFF</sequence>
<name>A0A0S4ITZ8_BODSA</name>
<dbReference type="Proteomes" id="UP000051952">
    <property type="component" value="Unassembled WGS sequence"/>
</dbReference>
<keyword evidence="3 6" id="KW-0418">Kinase</keyword>
<keyword evidence="7" id="KW-1185">Reference proteome</keyword>
<dbReference type="OrthoDB" id="1043025at2759"/>
<reference evidence="7" key="1">
    <citation type="submission" date="2015-09" db="EMBL/GenBank/DDBJ databases">
        <authorList>
            <consortium name="Pathogen Informatics"/>
        </authorList>
    </citation>
    <scope>NUCLEOTIDE SEQUENCE [LARGE SCALE GENOMIC DNA]</scope>
    <source>
        <strain evidence="7">Lake Konstanz</strain>
    </source>
</reference>
<dbReference type="Gene3D" id="1.10.510.10">
    <property type="entry name" value="Transferase(Phosphotransferase) domain 1"/>
    <property type="match status" value="1"/>
</dbReference>
<dbReference type="PANTHER" id="PTHR48016:SF56">
    <property type="entry name" value="MAPKK KINASE"/>
    <property type="match status" value="1"/>
</dbReference>
<gene>
    <name evidence="6" type="ORF">BSAL_60990</name>
</gene>
<organism evidence="6 7">
    <name type="scientific">Bodo saltans</name>
    <name type="common">Flagellated protozoan</name>
    <dbReference type="NCBI Taxonomy" id="75058"/>
    <lineage>
        <taxon>Eukaryota</taxon>
        <taxon>Discoba</taxon>
        <taxon>Euglenozoa</taxon>
        <taxon>Kinetoplastea</taxon>
        <taxon>Metakinetoplastina</taxon>
        <taxon>Eubodonida</taxon>
        <taxon>Bodonidae</taxon>
        <taxon>Bodo</taxon>
    </lineage>
</organism>
<protein>
    <submittedName>
        <fullName evidence="6">Protein kinase, putative</fullName>
    </submittedName>
</protein>
<dbReference type="VEuPathDB" id="TriTrypDB:BSAL_60990"/>
<dbReference type="GO" id="GO:0005524">
    <property type="term" value="F:ATP binding"/>
    <property type="evidence" value="ECO:0007669"/>
    <property type="project" value="UniProtKB-KW"/>
</dbReference>
<evidence type="ECO:0000313" key="6">
    <source>
        <dbReference type="EMBL" id="CUF27991.1"/>
    </source>
</evidence>
<dbReference type="InterPro" id="IPR050538">
    <property type="entry name" value="MAP_kinase_kinase_kinase"/>
</dbReference>
<dbReference type="Pfam" id="PF00069">
    <property type="entry name" value="Pkinase"/>
    <property type="match status" value="1"/>
</dbReference>
<dbReference type="SUPFAM" id="SSF56112">
    <property type="entry name" value="Protein kinase-like (PK-like)"/>
    <property type="match status" value="1"/>
</dbReference>